<dbReference type="GO" id="GO:0003729">
    <property type="term" value="F:mRNA binding"/>
    <property type="evidence" value="ECO:0007669"/>
    <property type="project" value="TreeGrafter"/>
</dbReference>
<dbReference type="GO" id="GO:0010605">
    <property type="term" value="P:negative regulation of macromolecule metabolic process"/>
    <property type="evidence" value="ECO:0007669"/>
    <property type="project" value="UniProtKB-ARBA"/>
</dbReference>
<dbReference type="EMBL" id="MCFL01000001">
    <property type="protein sequence ID" value="ORZ41530.1"/>
    <property type="molecule type" value="Genomic_DNA"/>
</dbReference>
<dbReference type="GO" id="GO:1990817">
    <property type="term" value="F:poly(A) RNA polymerase activity"/>
    <property type="evidence" value="ECO:0007669"/>
    <property type="project" value="InterPro"/>
</dbReference>
<dbReference type="OrthoDB" id="273917at2759"/>
<dbReference type="GO" id="GO:0005730">
    <property type="term" value="C:nucleolus"/>
    <property type="evidence" value="ECO:0007669"/>
    <property type="project" value="TreeGrafter"/>
</dbReference>
<feature type="compositionally biased region" description="Gly residues" evidence="1">
    <location>
        <begin position="446"/>
        <end position="462"/>
    </location>
</feature>
<sequence length="487" mass="53537">MYPEDVRFRPFYFQDQAIPIPADSAVLFPPPWTPASWDQACEPPAHPVSMFTRLSLELFAFSEHVKMSPVDEFLRTCAYARLEAMVSRLLPDGCEMFVFGSSASPLSNPNSDLDVGIFPRNPNNLTLESGRQQARKILDTLFRYILVIAAPRSVESVFHAKVPLIKYTDRATGVEVDVSVQWEGGESVDIVYALAAKYPALVPMVRTVKSMLSLHALNSGRDGGIHGFCVLSMVAGFLGRLEAMGLGVGVKVTEREGKVYPPPHMHGLAFLAFLHFVGFVWDPATTGMDNTNGGALFYRHAKCDREYQNHILLVTSVRPQATPENVGRSVRAETWVAFRSICQNAFMRLYQCARTQIAPPAPGAPYGQAEQHGSSSLLGLFLTVPPMYRKAMEAAEAAIDTFSQYSKFEGVGDFNTWVEMVLSKERAYFRRKFEEVKEQMDRRGGGGRGGGNQGQGGRGGGARVHFSSDMVVGIGCVDSPVEGCALM</sequence>
<name>A0A1Y2I3U1_9FUNG</name>
<dbReference type="InterPro" id="IPR043519">
    <property type="entry name" value="NT_sf"/>
</dbReference>
<dbReference type="InterPro" id="IPR045862">
    <property type="entry name" value="Trf4-like"/>
</dbReference>
<dbReference type="SUPFAM" id="SSF81631">
    <property type="entry name" value="PAP/OAS1 substrate-binding domain"/>
    <property type="match status" value="1"/>
</dbReference>
<gene>
    <name evidence="3" type="ORF">BCR44DRAFT_1008906</name>
</gene>
<dbReference type="AlphaFoldDB" id="A0A1Y2I3U1"/>
<proteinExistence type="predicted"/>
<dbReference type="GO" id="GO:0031499">
    <property type="term" value="C:TRAMP complex"/>
    <property type="evidence" value="ECO:0007669"/>
    <property type="project" value="TreeGrafter"/>
</dbReference>
<dbReference type="CDD" id="cd05402">
    <property type="entry name" value="NT_PAP_TUTase"/>
    <property type="match status" value="1"/>
</dbReference>
<evidence type="ECO:0000313" key="4">
    <source>
        <dbReference type="Proteomes" id="UP000193411"/>
    </source>
</evidence>
<dbReference type="Gene3D" id="3.30.460.10">
    <property type="entry name" value="Beta Polymerase, domain 2"/>
    <property type="match status" value="1"/>
</dbReference>
<dbReference type="SUPFAM" id="SSF81301">
    <property type="entry name" value="Nucleotidyltransferase"/>
    <property type="match status" value="1"/>
</dbReference>
<evidence type="ECO:0000313" key="3">
    <source>
        <dbReference type="EMBL" id="ORZ41530.1"/>
    </source>
</evidence>
<dbReference type="GO" id="GO:0031123">
    <property type="term" value="P:RNA 3'-end processing"/>
    <property type="evidence" value="ECO:0007669"/>
    <property type="project" value="TreeGrafter"/>
</dbReference>
<evidence type="ECO:0000259" key="2">
    <source>
        <dbReference type="Pfam" id="PF22600"/>
    </source>
</evidence>
<dbReference type="Proteomes" id="UP000193411">
    <property type="component" value="Unassembled WGS sequence"/>
</dbReference>
<organism evidence="3 4">
    <name type="scientific">Catenaria anguillulae PL171</name>
    <dbReference type="NCBI Taxonomy" id="765915"/>
    <lineage>
        <taxon>Eukaryota</taxon>
        <taxon>Fungi</taxon>
        <taxon>Fungi incertae sedis</taxon>
        <taxon>Blastocladiomycota</taxon>
        <taxon>Blastocladiomycetes</taxon>
        <taxon>Blastocladiales</taxon>
        <taxon>Catenariaceae</taxon>
        <taxon>Catenaria</taxon>
    </lineage>
</organism>
<dbReference type="InterPro" id="IPR054708">
    <property type="entry name" value="MTPAP-like_central"/>
</dbReference>
<dbReference type="Gene3D" id="1.10.1410.10">
    <property type="match status" value="1"/>
</dbReference>
<dbReference type="STRING" id="765915.A0A1Y2I3U1"/>
<dbReference type="Pfam" id="PF22600">
    <property type="entry name" value="MTPAP-like_central"/>
    <property type="match status" value="1"/>
</dbReference>
<feature type="domain" description="Poly(A) RNA polymerase mitochondrial-like central palm" evidence="2">
    <location>
        <begin position="58"/>
        <end position="181"/>
    </location>
</feature>
<comment type="caution">
    <text evidence="3">The sequence shown here is derived from an EMBL/GenBank/DDBJ whole genome shotgun (WGS) entry which is preliminary data.</text>
</comment>
<dbReference type="PANTHER" id="PTHR23092:SF15">
    <property type="entry name" value="INACTIVE NON-CANONICAL POLY(A) RNA POLYMERASE PROTEIN TRF4-2-RELATED"/>
    <property type="match status" value="1"/>
</dbReference>
<accession>A0A1Y2I3U1</accession>
<dbReference type="GO" id="GO:0043634">
    <property type="term" value="P:polyadenylation-dependent ncRNA catabolic process"/>
    <property type="evidence" value="ECO:0007669"/>
    <property type="project" value="TreeGrafter"/>
</dbReference>
<reference evidence="3 4" key="1">
    <citation type="submission" date="2016-07" db="EMBL/GenBank/DDBJ databases">
        <title>Pervasive Adenine N6-methylation of Active Genes in Fungi.</title>
        <authorList>
            <consortium name="DOE Joint Genome Institute"/>
            <person name="Mondo S.J."/>
            <person name="Dannebaum R.O."/>
            <person name="Kuo R.C."/>
            <person name="Labutti K."/>
            <person name="Haridas S."/>
            <person name="Kuo A."/>
            <person name="Salamov A."/>
            <person name="Ahrendt S.R."/>
            <person name="Lipzen A."/>
            <person name="Sullivan W."/>
            <person name="Andreopoulos W.B."/>
            <person name="Clum A."/>
            <person name="Lindquist E."/>
            <person name="Daum C."/>
            <person name="Ramamoorthy G.K."/>
            <person name="Gryganskyi A."/>
            <person name="Culley D."/>
            <person name="Magnuson J.K."/>
            <person name="James T.Y."/>
            <person name="O'Malley M.A."/>
            <person name="Stajich J.E."/>
            <person name="Spatafora J.W."/>
            <person name="Visel A."/>
            <person name="Grigoriev I.V."/>
        </authorList>
    </citation>
    <scope>NUCLEOTIDE SEQUENCE [LARGE SCALE GENOMIC DNA]</scope>
    <source>
        <strain evidence="3 4">PL171</strain>
    </source>
</reference>
<feature type="region of interest" description="Disordered" evidence="1">
    <location>
        <begin position="439"/>
        <end position="462"/>
    </location>
</feature>
<protein>
    <recommendedName>
        <fullName evidence="2">Poly(A) RNA polymerase mitochondrial-like central palm domain-containing protein</fullName>
    </recommendedName>
</protein>
<dbReference type="PANTHER" id="PTHR23092">
    <property type="entry name" value="POLY(A) RNA POLYMERASE"/>
    <property type="match status" value="1"/>
</dbReference>
<keyword evidence="4" id="KW-1185">Reference proteome</keyword>
<evidence type="ECO:0000256" key="1">
    <source>
        <dbReference type="SAM" id="MobiDB-lite"/>
    </source>
</evidence>